<reference evidence="2 3" key="1">
    <citation type="submission" date="2018-01" db="EMBL/GenBank/DDBJ databases">
        <authorList>
            <person name="Clerissi C."/>
        </authorList>
    </citation>
    <scope>NUCLEOTIDE SEQUENCE [LARGE SCALE GENOMIC DNA]</scope>
    <source>
        <strain evidence="2">Cupriavidus sp. LMG 19464</strain>
    </source>
</reference>
<dbReference type="EMBL" id="OFSQ01000007">
    <property type="protein sequence ID" value="SOY46024.1"/>
    <property type="molecule type" value="Genomic_DNA"/>
</dbReference>
<sequence>MRFHARPLDEAARGRSSADHGHAMEAAAARRPRTTLPDHVMSLHSQMQAMRRAGPPRRAEREFGGDNKGVGTRLSAHYSTLLGEAIGYLSRYVCQAP</sequence>
<accession>A0A975WV66</accession>
<organism evidence="2 3">
    <name type="scientific">Cupriavidus taiwanensis</name>
    <dbReference type="NCBI Taxonomy" id="164546"/>
    <lineage>
        <taxon>Bacteria</taxon>
        <taxon>Pseudomonadati</taxon>
        <taxon>Pseudomonadota</taxon>
        <taxon>Betaproteobacteria</taxon>
        <taxon>Burkholderiales</taxon>
        <taxon>Burkholderiaceae</taxon>
        <taxon>Cupriavidus</taxon>
    </lineage>
</organism>
<feature type="compositionally biased region" description="Basic and acidic residues" evidence="1">
    <location>
        <begin position="1"/>
        <end position="23"/>
    </location>
</feature>
<evidence type="ECO:0000313" key="2">
    <source>
        <dbReference type="EMBL" id="SOY46024.1"/>
    </source>
</evidence>
<evidence type="ECO:0000256" key="1">
    <source>
        <dbReference type="SAM" id="MobiDB-lite"/>
    </source>
</evidence>
<gene>
    <name evidence="2" type="ORF">CBM2587_A150092</name>
</gene>
<feature type="region of interest" description="Disordered" evidence="1">
    <location>
        <begin position="1"/>
        <end position="70"/>
    </location>
</feature>
<proteinExistence type="predicted"/>
<dbReference type="Proteomes" id="UP000256780">
    <property type="component" value="Chromosome CBM2587_a"/>
</dbReference>
<evidence type="ECO:0000313" key="3">
    <source>
        <dbReference type="Proteomes" id="UP000256780"/>
    </source>
</evidence>
<name>A0A975WV66_9BURK</name>
<comment type="caution">
    <text evidence="2">The sequence shown here is derived from an EMBL/GenBank/DDBJ whole genome shotgun (WGS) entry which is preliminary data.</text>
</comment>
<dbReference type="AlphaFoldDB" id="A0A975WV66"/>
<protein>
    <submittedName>
        <fullName evidence="2">Uncharacterized protein</fullName>
    </submittedName>
</protein>